<keyword evidence="4 9" id="KW-0812">Transmembrane</keyword>
<evidence type="ECO:0000256" key="9">
    <source>
        <dbReference type="SAM" id="Phobius"/>
    </source>
</evidence>
<dbReference type="CDD" id="cd10322">
    <property type="entry name" value="SLC5sbd"/>
    <property type="match status" value="1"/>
</dbReference>
<feature type="region of interest" description="Disordered" evidence="8">
    <location>
        <begin position="520"/>
        <end position="547"/>
    </location>
</feature>
<feature type="transmembrane region" description="Helical" evidence="9">
    <location>
        <begin position="48"/>
        <end position="68"/>
    </location>
</feature>
<dbReference type="AlphaFoldDB" id="A0A372J9C0"/>
<feature type="transmembrane region" description="Helical" evidence="9">
    <location>
        <begin position="412"/>
        <end position="434"/>
    </location>
</feature>
<feature type="transmembrane region" description="Helical" evidence="9">
    <location>
        <begin position="74"/>
        <end position="98"/>
    </location>
</feature>
<comment type="caution">
    <text evidence="10">The sequence shown here is derived from an EMBL/GenBank/DDBJ whole genome shotgun (WGS) entry which is preliminary data.</text>
</comment>
<keyword evidence="6 9" id="KW-0472">Membrane</keyword>
<dbReference type="InterPro" id="IPR050277">
    <property type="entry name" value="Sodium:Solute_Symporter"/>
</dbReference>
<keyword evidence="3" id="KW-0813">Transport</keyword>
<evidence type="ECO:0000256" key="4">
    <source>
        <dbReference type="ARBA" id="ARBA00022692"/>
    </source>
</evidence>
<dbReference type="PANTHER" id="PTHR48086:SF8">
    <property type="entry name" value="MONOCARBOXYLIC ACID PERMEASE"/>
    <property type="match status" value="1"/>
</dbReference>
<evidence type="ECO:0000256" key="5">
    <source>
        <dbReference type="ARBA" id="ARBA00022989"/>
    </source>
</evidence>
<dbReference type="NCBIfam" id="NF046076">
    <property type="entry name" value="monocarbox_MctP"/>
    <property type="match status" value="1"/>
</dbReference>
<feature type="transmembrane region" description="Helical" evidence="9">
    <location>
        <begin position="441"/>
        <end position="459"/>
    </location>
</feature>
<dbReference type="Proteomes" id="UP000261811">
    <property type="component" value="Unassembled WGS sequence"/>
</dbReference>
<comment type="similarity">
    <text evidence="2 7">Belongs to the sodium:solute symporter (SSF) (TC 2.A.21) family.</text>
</comment>
<feature type="transmembrane region" description="Helical" evidence="9">
    <location>
        <begin position="6"/>
        <end position="27"/>
    </location>
</feature>
<protein>
    <submittedName>
        <fullName evidence="10">Sodium:solute symporter</fullName>
    </submittedName>
</protein>
<proteinExistence type="inferred from homology"/>
<comment type="subcellular location">
    <subcellularLocation>
        <location evidence="1">Membrane</location>
        <topology evidence="1">Multi-pass membrane protein</topology>
    </subcellularLocation>
</comment>
<dbReference type="Pfam" id="PF00474">
    <property type="entry name" value="SSF"/>
    <property type="match status" value="1"/>
</dbReference>
<sequence>MKDVKSLELAIFVFFFVAVTVVGFAAARWRRGQTLMHLDEWGLGGRSFGTFVTWFLLGGDLYTAYTFVAVPAAVFAGGAMGFWAVPYAAIAYPIVFLVGPRLWSVSHRHGYVTTADFVRGRFGSRGLGLAVALTGILAMMPYIALQLVGIQAVLTVMGVTGSGLARDLPLFVAFALLAAYTFTSGLRAPALISFVKDTLIYLTIIVAVLYIPSKIGGWGHIFDASQASLAKPNPATGKPSGSLVTTDMTHWAYGTLALGSSLALFIYPHTVTGALAAGRREVIRRNAALLPAYSLVLGFLALLGYMARATPEVAQGVAKAKNPQLAVPLLFDHTFPQWFTGLAFAAIGVGALVPAAIMSIAASNLFTRNVYTAFFRPDASPAEETRVSQVTSLLVKIGALVFVLGFDKSLAINLQLLGGIWVVQTFPALAIGVFTRWFHRWGLLAGWAVGMAYGTWTAYGTSSPTQKHFGQSIADIPFVGHTGYIALTAFVFNIAVAAVLTVVFRLVKVPDGADETVAADYTAEAADRPAGPDDSGDPGRTLTPATT</sequence>
<dbReference type="EMBL" id="QURH01001043">
    <property type="protein sequence ID" value="RFU36605.1"/>
    <property type="molecule type" value="Genomic_DNA"/>
</dbReference>
<feature type="transmembrane region" description="Helical" evidence="9">
    <location>
        <begin position="198"/>
        <end position="221"/>
    </location>
</feature>
<feature type="transmembrane region" description="Helical" evidence="9">
    <location>
        <begin position="338"/>
        <end position="366"/>
    </location>
</feature>
<evidence type="ECO:0000313" key="11">
    <source>
        <dbReference type="Proteomes" id="UP000261811"/>
    </source>
</evidence>
<evidence type="ECO:0000256" key="1">
    <source>
        <dbReference type="ARBA" id="ARBA00004141"/>
    </source>
</evidence>
<keyword evidence="5 9" id="KW-1133">Transmembrane helix</keyword>
<evidence type="ECO:0000256" key="8">
    <source>
        <dbReference type="SAM" id="MobiDB-lite"/>
    </source>
</evidence>
<dbReference type="OrthoDB" id="3636885at2"/>
<reference evidence="10 11" key="1">
    <citation type="submission" date="2018-08" db="EMBL/GenBank/DDBJ databases">
        <title>Actinomadura jelena sp. nov., a novel Actinomycete isolated from soil in Chad.</title>
        <authorList>
            <person name="Shi L."/>
        </authorList>
    </citation>
    <scope>NUCLEOTIDE SEQUENCE [LARGE SCALE GENOMIC DNA]</scope>
    <source>
        <strain evidence="10 11">NEAU-G17</strain>
    </source>
</reference>
<feature type="transmembrane region" description="Helical" evidence="9">
    <location>
        <begin position="288"/>
        <end position="307"/>
    </location>
</feature>
<dbReference type="GO" id="GO:0005886">
    <property type="term" value="C:plasma membrane"/>
    <property type="evidence" value="ECO:0007669"/>
    <property type="project" value="TreeGrafter"/>
</dbReference>
<feature type="transmembrane region" description="Helical" evidence="9">
    <location>
        <begin position="484"/>
        <end position="507"/>
    </location>
</feature>
<feature type="transmembrane region" description="Helical" evidence="9">
    <location>
        <begin position="168"/>
        <end position="186"/>
    </location>
</feature>
<accession>A0A372J9C0</accession>
<feature type="transmembrane region" description="Helical" evidence="9">
    <location>
        <begin position="250"/>
        <end position="267"/>
    </location>
</feature>
<name>A0A372J9C0_9ACTN</name>
<feature type="transmembrane region" description="Helical" evidence="9">
    <location>
        <begin position="127"/>
        <end position="148"/>
    </location>
</feature>
<evidence type="ECO:0000256" key="3">
    <source>
        <dbReference type="ARBA" id="ARBA00022448"/>
    </source>
</evidence>
<dbReference type="PANTHER" id="PTHR48086">
    <property type="entry name" value="SODIUM/PROLINE SYMPORTER-RELATED"/>
    <property type="match status" value="1"/>
</dbReference>
<evidence type="ECO:0000256" key="7">
    <source>
        <dbReference type="RuleBase" id="RU362091"/>
    </source>
</evidence>
<feature type="transmembrane region" description="Helical" evidence="9">
    <location>
        <begin position="387"/>
        <end position="406"/>
    </location>
</feature>
<organism evidence="10 11">
    <name type="scientific">Actinomadura logoneensis</name>
    <dbReference type="NCBI Taxonomy" id="2293572"/>
    <lineage>
        <taxon>Bacteria</taxon>
        <taxon>Bacillati</taxon>
        <taxon>Actinomycetota</taxon>
        <taxon>Actinomycetes</taxon>
        <taxon>Streptosporangiales</taxon>
        <taxon>Thermomonosporaceae</taxon>
        <taxon>Actinomadura</taxon>
    </lineage>
</organism>
<evidence type="ECO:0000313" key="10">
    <source>
        <dbReference type="EMBL" id="RFU36605.1"/>
    </source>
</evidence>
<evidence type="ECO:0000256" key="2">
    <source>
        <dbReference type="ARBA" id="ARBA00006434"/>
    </source>
</evidence>
<evidence type="ECO:0000256" key="6">
    <source>
        <dbReference type="ARBA" id="ARBA00023136"/>
    </source>
</evidence>
<dbReference type="RefSeq" id="WP_117361714.1">
    <property type="nucleotide sequence ID" value="NZ_QURH01001043.1"/>
</dbReference>
<dbReference type="Gene3D" id="1.20.1730.10">
    <property type="entry name" value="Sodium/glucose cotransporter"/>
    <property type="match status" value="1"/>
</dbReference>
<dbReference type="PROSITE" id="PS50283">
    <property type="entry name" value="NA_SOLUT_SYMP_3"/>
    <property type="match status" value="1"/>
</dbReference>
<dbReference type="InterPro" id="IPR038377">
    <property type="entry name" value="Na/Glc_symporter_sf"/>
</dbReference>
<dbReference type="GO" id="GO:0022857">
    <property type="term" value="F:transmembrane transporter activity"/>
    <property type="evidence" value="ECO:0007669"/>
    <property type="project" value="InterPro"/>
</dbReference>
<dbReference type="InterPro" id="IPR001734">
    <property type="entry name" value="Na/solute_symporter"/>
</dbReference>
<gene>
    <name evidence="10" type="ORF">DZF91_37195</name>
</gene>
<keyword evidence="11" id="KW-1185">Reference proteome</keyword>